<accession>A0AAN9Z711</accession>
<comment type="similarity">
    <text evidence="6">Belongs to the SMP-30/CGR1 family.</text>
</comment>
<keyword evidence="9" id="KW-0963">Cytoplasm</keyword>
<keyword evidence="10 15" id="KW-0479">Metal-binding</keyword>
<comment type="catalytic activity">
    <reaction evidence="1">
        <text>D-glucono-1,5-lactone + H2O = D-gluconate + H(+)</text>
        <dbReference type="Rhea" id="RHEA:10440"/>
        <dbReference type="ChEBI" id="CHEBI:15377"/>
        <dbReference type="ChEBI" id="CHEBI:15378"/>
        <dbReference type="ChEBI" id="CHEBI:16217"/>
        <dbReference type="ChEBI" id="CHEBI:18391"/>
        <dbReference type="EC" id="3.1.1.17"/>
    </reaction>
</comment>
<dbReference type="AlphaFoldDB" id="A0AAN9Z711"/>
<dbReference type="GO" id="GO:0004341">
    <property type="term" value="F:gluconolactonase activity"/>
    <property type="evidence" value="ECO:0007669"/>
    <property type="project" value="UniProtKB-EC"/>
</dbReference>
<evidence type="ECO:0000256" key="9">
    <source>
        <dbReference type="ARBA" id="ARBA00022490"/>
    </source>
</evidence>
<evidence type="ECO:0000256" key="13">
    <source>
        <dbReference type="ARBA" id="ARBA00032464"/>
    </source>
</evidence>
<keyword evidence="18" id="KW-1185">Reference proteome</keyword>
<evidence type="ECO:0000256" key="8">
    <source>
        <dbReference type="ARBA" id="ARBA00016808"/>
    </source>
</evidence>
<evidence type="ECO:0000313" key="17">
    <source>
        <dbReference type="EMBL" id="KAK7866866.1"/>
    </source>
</evidence>
<evidence type="ECO:0000256" key="15">
    <source>
        <dbReference type="PIRSR" id="PIRSR605511-2"/>
    </source>
</evidence>
<feature type="active site" description="Proton donor/acceptor" evidence="14">
    <location>
        <position position="213"/>
    </location>
</feature>
<dbReference type="InterPro" id="IPR005511">
    <property type="entry name" value="SMP-30"/>
</dbReference>
<dbReference type="FunFam" id="2.120.10.30:FF:000027">
    <property type="entry name" value="Regucalcin homologue"/>
    <property type="match status" value="1"/>
</dbReference>
<comment type="cofactor">
    <cofactor evidence="2">
        <name>Ca(2+)</name>
        <dbReference type="ChEBI" id="CHEBI:29108"/>
    </cofactor>
</comment>
<dbReference type="GO" id="GO:0005737">
    <property type="term" value="C:cytoplasm"/>
    <property type="evidence" value="ECO:0007669"/>
    <property type="project" value="UniProtKB-SubCell"/>
</dbReference>
<keyword evidence="15" id="KW-0862">Zinc</keyword>
<dbReference type="SUPFAM" id="SSF63829">
    <property type="entry name" value="Calcium-dependent phosphotriesterase"/>
    <property type="match status" value="1"/>
</dbReference>
<protein>
    <recommendedName>
        <fullName evidence="8">Regucalcin</fullName>
        <ecNumber evidence="7">3.1.1.17</ecNumber>
    </recommendedName>
    <alternativeName>
        <fullName evidence="13">Gluconolactonase</fullName>
    </alternativeName>
</protein>
<evidence type="ECO:0000256" key="5">
    <source>
        <dbReference type="ARBA" id="ARBA00004496"/>
    </source>
</evidence>
<dbReference type="Gene3D" id="2.120.10.30">
    <property type="entry name" value="TolB, C-terminal domain"/>
    <property type="match status" value="1"/>
</dbReference>
<evidence type="ECO:0000259" key="16">
    <source>
        <dbReference type="Pfam" id="PF08450"/>
    </source>
</evidence>
<evidence type="ECO:0000256" key="14">
    <source>
        <dbReference type="PIRSR" id="PIRSR605511-1"/>
    </source>
</evidence>
<evidence type="ECO:0000256" key="4">
    <source>
        <dbReference type="ARBA" id="ARBA00001946"/>
    </source>
</evidence>
<sequence length="308" mass="33923">MSQISVETVTSSAILGEGPHWDSTENVLYYVDIIGKEVRKYDPATKRETIAKLDGDSVSFIIPVEGKHNEFLIGHGHHVCLMTWDGESDKPQKIEKLVAVDEEDYNATNSLNDGKADASGRLWAGTLGDFDSFSKGPKGSLYSFPKIRNASKHVREITCSNGLAWSRDNKVFYYIDTWTHKVDAFDFDIKNGVISNRRTVFDFSANGIKGLPDGMTIDTNDKLWVACFSGSQVIQIDPENGKVLRSIPIPSPQVTSVAFGGRNLDELYVTSGAMNMTPEDKAKYPLAGCTYLIKGIDAKGLPMNSVKL</sequence>
<organism evidence="17 18">
    <name type="scientific">Gryllus longicercus</name>
    <dbReference type="NCBI Taxonomy" id="2509291"/>
    <lineage>
        <taxon>Eukaryota</taxon>
        <taxon>Metazoa</taxon>
        <taxon>Ecdysozoa</taxon>
        <taxon>Arthropoda</taxon>
        <taxon>Hexapoda</taxon>
        <taxon>Insecta</taxon>
        <taxon>Pterygota</taxon>
        <taxon>Neoptera</taxon>
        <taxon>Polyneoptera</taxon>
        <taxon>Orthoptera</taxon>
        <taxon>Ensifera</taxon>
        <taxon>Gryllidea</taxon>
        <taxon>Grylloidea</taxon>
        <taxon>Gryllidae</taxon>
        <taxon>Gryllinae</taxon>
        <taxon>Gryllus</taxon>
    </lineage>
</organism>
<dbReference type="GO" id="GO:0005509">
    <property type="term" value="F:calcium ion binding"/>
    <property type="evidence" value="ECO:0007669"/>
    <property type="project" value="TreeGrafter"/>
</dbReference>
<dbReference type="Proteomes" id="UP001378592">
    <property type="component" value="Unassembled WGS sequence"/>
</dbReference>
<evidence type="ECO:0000256" key="2">
    <source>
        <dbReference type="ARBA" id="ARBA00001913"/>
    </source>
</evidence>
<dbReference type="GO" id="GO:0019853">
    <property type="term" value="P:L-ascorbic acid biosynthetic process"/>
    <property type="evidence" value="ECO:0007669"/>
    <property type="project" value="TreeGrafter"/>
</dbReference>
<evidence type="ECO:0000256" key="1">
    <source>
        <dbReference type="ARBA" id="ARBA00001589"/>
    </source>
</evidence>
<keyword evidence="11" id="KW-0378">Hydrolase</keyword>
<evidence type="ECO:0000256" key="11">
    <source>
        <dbReference type="ARBA" id="ARBA00022801"/>
    </source>
</evidence>
<comment type="cofactor">
    <cofactor evidence="15">
        <name>Zn(2+)</name>
        <dbReference type="ChEBI" id="CHEBI:29105"/>
    </cofactor>
    <text evidence="15">Binds 1 divalent metal cation per subunit.</text>
</comment>
<dbReference type="EMBL" id="JAZDUA010000134">
    <property type="protein sequence ID" value="KAK7866866.1"/>
    <property type="molecule type" value="Genomic_DNA"/>
</dbReference>
<comment type="caution">
    <text evidence="17">The sequence shown here is derived from an EMBL/GenBank/DDBJ whole genome shotgun (WGS) entry which is preliminary data.</text>
</comment>
<feature type="binding site" evidence="15">
    <location>
        <position position="17"/>
    </location>
    <ligand>
        <name>a divalent metal cation</name>
        <dbReference type="ChEBI" id="CHEBI:60240"/>
    </ligand>
</feature>
<dbReference type="Pfam" id="PF08450">
    <property type="entry name" value="SGL"/>
    <property type="match status" value="1"/>
</dbReference>
<evidence type="ECO:0000256" key="12">
    <source>
        <dbReference type="ARBA" id="ARBA00022837"/>
    </source>
</evidence>
<dbReference type="InterPro" id="IPR011042">
    <property type="entry name" value="6-blade_b-propeller_TolB-like"/>
</dbReference>
<evidence type="ECO:0000313" key="18">
    <source>
        <dbReference type="Proteomes" id="UP001378592"/>
    </source>
</evidence>
<feature type="binding site" evidence="15">
    <location>
        <position position="161"/>
    </location>
    <ligand>
        <name>a divalent metal cation</name>
        <dbReference type="ChEBI" id="CHEBI:60240"/>
    </ligand>
</feature>
<dbReference type="PANTHER" id="PTHR10907">
    <property type="entry name" value="REGUCALCIN"/>
    <property type="match status" value="1"/>
</dbReference>
<dbReference type="PRINTS" id="PR01790">
    <property type="entry name" value="SMP30FAMILY"/>
</dbReference>
<dbReference type="InterPro" id="IPR013658">
    <property type="entry name" value="SGL"/>
</dbReference>
<dbReference type="EC" id="3.1.1.17" evidence="7"/>
<comment type="cofactor">
    <cofactor evidence="3">
        <name>Mn(2+)</name>
        <dbReference type="ChEBI" id="CHEBI:29035"/>
    </cofactor>
</comment>
<evidence type="ECO:0000256" key="3">
    <source>
        <dbReference type="ARBA" id="ARBA00001936"/>
    </source>
</evidence>
<feature type="domain" description="SMP-30/Gluconolactonase/LRE-like region" evidence="16">
    <location>
        <begin position="15"/>
        <end position="272"/>
    </location>
</feature>
<gene>
    <name evidence="17" type="ORF">R5R35_006032</name>
</gene>
<evidence type="ECO:0000256" key="10">
    <source>
        <dbReference type="ARBA" id="ARBA00022723"/>
    </source>
</evidence>
<proteinExistence type="inferred from homology"/>
<comment type="cofactor">
    <cofactor evidence="4">
        <name>Mg(2+)</name>
        <dbReference type="ChEBI" id="CHEBI:18420"/>
    </cofactor>
</comment>
<feature type="binding site" evidence="15">
    <location>
        <position position="112"/>
    </location>
    <ligand>
        <name>substrate</name>
    </ligand>
</feature>
<reference evidence="17 18" key="1">
    <citation type="submission" date="2024-03" db="EMBL/GenBank/DDBJ databases">
        <title>The genome assembly and annotation of the cricket Gryllus longicercus Weissman &amp; Gray.</title>
        <authorList>
            <person name="Szrajer S."/>
            <person name="Gray D."/>
            <person name="Ylla G."/>
        </authorList>
    </citation>
    <scope>NUCLEOTIDE SEQUENCE [LARGE SCALE GENOMIC DNA]</scope>
    <source>
        <strain evidence="17">DAG 2021-001</strain>
        <tissue evidence="17">Whole body minus gut</tissue>
    </source>
</reference>
<keyword evidence="12" id="KW-0106">Calcium</keyword>
<dbReference type="PANTHER" id="PTHR10907:SF66">
    <property type="entry name" value="MIP34848P1-RELATED"/>
    <property type="match status" value="1"/>
</dbReference>
<evidence type="ECO:0000256" key="6">
    <source>
        <dbReference type="ARBA" id="ARBA00008853"/>
    </source>
</evidence>
<evidence type="ECO:0000256" key="7">
    <source>
        <dbReference type="ARBA" id="ARBA00013227"/>
    </source>
</evidence>
<feature type="binding site" evidence="15">
    <location>
        <position position="213"/>
    </location>
    <ligand>
        <name>a divalent metal cation</name>
        <dbReference type="ChEBI" id="CHEBI:60240"/>
    </ligand>
</feature>
<name>A0AAN9Z711_9ORTH</name>
<comment type="subcellular location">
    <subcellularLocation>
        <location evidence="5">Cytoplasm</location>
    </subcellularLocation>
</comment>